<dbReference type="RefSeq" id="WP_184334455.1">
    <property type="nucleotide sequence ID" value="NZ_JACHHZ010000005.1"/>
</dbReference>
<dbReference type="GO" id="GO:0032049">
    <property type="term" value="P:cardiolipin biosynthetic process"/>
    <property type="evidence" value="ECO:0007669"/>
    <property type="project" value="UniProtKB-UniRule"/>
</dbReference>
<dbReference type="CDD" id="cd09110">
    <property type="entry name" value="PLDc_CLS_1"/>
    <property type="match status" value="1"/>
</dbReference>
<protein>
    <recommendedName>
        <fullName evidence="8">Cardiolipin synthase</fullName>
        <ecNumber evidence="8">2.7.8.-</ecNumber>
    </recommendedName>
</protein>
<keyword evidence="5" id="KW-0677">Repeat</keyword>
<dbReference type="CDD" id="cd09159">
    <property type="entry name" value="PLDc_ybhO_like_2"/>
    <property type="match status" value="1"/>
</dbReference>
<dbReference type="EC" id="2.7.8.-" evidence="8"/>
<dbReference type="GO" id="GO:0005886">
    <property type="term" value="C:plasma membrane"/>
    <property type="evidence" value="ECO:0007669"/>
    <property type="project" value="UniProtKB-SubCell"/>
</dbReference>
<dbReference type="SUPFAM" id="SSF56024">
    <property type="entry name" value="Phospholipase D/nuclease"/>
    <property type="match status" value="2"/>
</dbReference>
<accession>A0A841HQL5</accession>
<evidence type="ECO:0000313" key="10">
    <source>
        <dbReference type="EMBL" id="MBB6095043.1"/>
    </source>
</evidence>
<sequence length="465" mass="51270">MRDVFSPSRIPFRFATLIVALLCTGCATPKARPVVPGETVAPAIVTASGALSEAKAEQLVDRRLAPAQDDEHVRELIDAFRAQADAPLVAGNRVSLLIDGPQTLAAIRKSIESAKHHVHVETYIFADDEVGHEFSDLLIARRRAGLEVRVIYDAIGSVTTPGAFFDRMREAGVEVREFRPLDPVRTPLPWKINNRDHRKIVVVDGRIAFTGGINISSTYESSSTTRPGPETGRDEAWRDTHVEMAGPVATQFQALFLATWTRAGGKIDNANPLYFPAPEPAGGELVAAVATDADDKTETRIYATYLAVVEHSTQRLWLTNAYFAPNKEFRQALIAAAKRGVDVRLIVPSFTDSGLILHASRSTFEELLEGGVRIYEQRYALLHAKTAVIDSALSMVGSANLDMRSFLHNNEVNAVVVGSGFAQRLEAVFERDLKDTRELDLEKWRERPLSDKIKEAASSLLSYWL</sequence>
<evidence type="ECO:0000259" key="9">
    <source>
        <dbReference type="PROSITE" id="PS50035"/>
    </source>
</evidence>
<keyword evidence="11" id="KW-1185">Reference proteome</keyword>
<dbReference type="InterPro" id="IPR001736">
    <property type="entry name" value="PLipase_D/transphosphatidylase"/>
</dbReference>
<keyword evidence="7" id="KW-0472">Membrane</keyword>
<reference evidence="10 11" key="1">
    <citation type="submission" date="2020-08" db="EMBL/GenBank/DDBJ databases">
        <title>Genomic Encyclopedia of Type Strains, Phase IV (KMG-IV): sequencing the most valuable type-strain genomes for metagenomic binning, comparative biology and taxonomic classification.</title>
        <authorList>
            <person name="Goeker M."/>
        </authorList>
    </citation>
    <scope>NUCLEOTIDE SEQUENCE [LARGE SCALE GENOMIC DNA]</scope>
    <source>
        <strain evidence="10 11">DSM 26723</strain>
    </source>
</reference>
<gene>
    <name evidence="10" type="ORF">HNQ60_003933</name>
</gene>
<dbReference type="PROSITE" id="PS50035">
    <property type="entry name" value="PLD"/>
    <property type="match status" value="2"/>
</dbReference>
<evidence type="ECO:0000256" key="7">
    <source>
        <dbReference type="ARBA" id="ARBA00023136"/>
    </source>
</evidence>
<dbReference type="AlphaFoldDB" id="A0A841HQL5"/>
<evidence type="ECO:0000256" key="2">
    <source>
        <dbReference type="ARBA" id="ARBA00022475"/>
    </source>
</evidence>
<comment type="caution">
    <text evidence="10">The sequence shown here is derived from an EMBL/GenBank/DDBJ whole genome shotgun (WGS) entry which is preliminary data.</text>
</comment>
<evidence type="ECO:0000256" key="8">
    <source>
        <dbReference type="NCBIfam" id="TIGR04265"/>
    </source>
</evidence>
<evidence type="ECO:0000313" key="11">
    <source>
        <dbReference type="Proteomes" id="UP000588068"/>
    </source>
</evidence>
<name>A0A841HQL5_9GAMM</name>
<dbReference type="InterPro" id="IPR022924">
    <property type="entry name" value="Cardiolipin_synthase"/>
</dbReference>
<evidence type="ECO:0000256" key="4">
    <source>
        <dbReference type="ARBA" id="ARBA00022692"/>
    </source>
</evidence>
<keyword evidence="3 10" id="KW-0808">Transferase</keyword>
<dbReference type="Proteomes" id="UP000588068">
    <property type="component" value="Unassembled WGS sequence"/>
</dbReference>
<feature type="domain" description="PLD phosphodiesterase" evidence="9">
    <location>
        <begin position="378"/>
        <end position="405"/>
    </location>
</feature>
<keyword evidence="6" id="KW-1133">Transmembrane helix</keyword>
<evidence type="ECO:0000256" key="6">
    <source>
        <dbReference type="ARBA" id="ARBA00022989"/>
    </source>
</evidence>
<evidence type="ECO:0000256" key="3">
    <source>
        <dbReference type="ARBA" id="ARBA00022679"/>
    </source>
</evidence>
<dbReference type="Pfam" id="PF13091">
    <property type="entry name" value="PLDc_2"/>
    <property type="match status" value="2"/>
</dbReference>
<comment type="subcellular location">
    <subcellularLocation>
        <location evidence="1">Cell membrane</location>
    </subcellularLocation>
</comment>
<proteinExistence type="predicted"/>
<dbReference type="PANTHER" id="PTHR21248">
    <property type="entry name" value="CARDIOLIPIN SYNTHASE"/>
    <property type="match status" value="1"/>
</dbReference>
<dbReference type="EMBL" id="JACHHZ010000005">
    <property type="protein sequence ID" value="MBB6095043.1"/>
    <property type="molecule type" value="Genomic_DNA"/>
</dbReference>
<organism evidence="10 11">
    <name type="scientific">Povalibacter uvarum</name>
    <dbReference type="NCBI Taxonomy" id="732238"/>
    <lineage>
        <taxon>Bacteria</taxon>
        <taxon>Pseudomonadati</taxon>
        <taxon>Pseudomonadota</taxon>
        <taxon>Gammaproteobacteria</taxon>
        <taxon>Steroidobacterales</taxon>
        <taxon>Steroidobacteraceae</taxon>
        <taxon>Povalibacter</taxon>
    </lineage>
</organism>
<dbReference type="GO" id="GO:0008808">
    <property type="term" value="F:cardiolipin synthase activity"/>
    <property type="evidence" value="ECO:0007669"/>
    <property type="project" value="UniProtKB-UniRule"/>
</dbReference>
<dbReference type="InterPro" id="IPR025202">
    <property type="entry name" value="PLD-like_dom"/>
</dbReference>
<evidence type="ECO:0000256" key="5">
    <source>
        <dbReference type="ARBA" id="ARBA00022737"/>
    </source>
</evidence>
<dbReference type="Gene3D" id="3.30.870.10">
    <property type="entry name" value="Endonuclease Chain A"/>
    <property type="match status" value="2"/>
</dbReference>
<keyword evidence="4" id="KW-0812">Transmembrane</keyword>
<dbReference type="NCBIfam" id="TIGR04265">
    <property type="entry name" value="bac_cardiolipin"/>
    <property type="match status" value="1"/>
</dbReference>
<evidence type="ECO:0000256" key="1">
    <source>
        <dbReference type="ARBA" id="ARBA00004236"/>
    </source>
</evidence>
<dbReference type="SMART" id="SM00155">
    <property type="entry name" value="PLDc"/>
    <property type="match status" value="2"/>
</dbReference>
<feature type="domain" description="PLD phosphodiesterase" evidence="9">
    <location>
        <begin position="192"/>
        <end position="219"/>
    </location>
</feature>
<dbReference type="PANTHER" id="PTHR21248:SF22">
    <property type="entry name" value="PHOSPHOLIPASE D"/>
    <property type="match status" value="1"/>
</dbReference>
<keyword evidence="2" id="KW-1003">Cell membrane</keyword>